<name>A0A426WXX8_ENSVE</name>
<evidence type="ECO:0000313" key="1">
    <source>
        <dbReference type="EMBL" id="RRT32136.1"/>
    </source>
</evidence>
<protein>
    <submittedName>
        <fullName evidence="1">Uncharacterized protein</fullName>
    </submittedName>
</protein>
<organism evidence="1 2">
    <name type="scientific">Ensete ventricosum</name>
    <name type="common">Abyssinian banana</name>
    <name type="synonym">Musa ensete</name>
    <dbReference type="NCBI Taxonomy" id="4639"/>
    <lineage>
        <taxon>Eukaryota</taxon>
        <taxon>Viridiplantae</taxon>
        <taxon>Streptophyta</taxon>
        <taxon>Embryophyta</taxon>
        <taxon>Tracheophyta</taxon>
        <taxon>Spermatophyta</taxon>
        <taxon>Magnoliopsida</taxon>
        <taxon>Liliopsida</taxon>
        <taxon>Zingiberales</taxon>
        <taxon>Musaceae</taxon>
        <taxon>Ensete</taxon>
    </lineage>
</organism>
<gene>
    <name evidence="1" type="ORF">B296_00019364</name>
</gene>
<dbReference type="EMBL" id="AMZH03033638">
    <property type="protein sequence ID" value="RRT32136.1"/>
    <property type="molecule type" value="Genomic_DNA"/>
</dbReference>
<accession>A0A426WXX8</accession>
<dbReference type="Proteomes" id="UP000287651">
    <property type="component" value="Unassembled WGS sequence"/>
</dbReference>
<comment type="caution">
    <text evidence="1">The sequence shown here is derived from an EMBL/GenBank/DDBJ whole genome shotgun (WGS) entry which is preliminary data.</text>
</comment>
<evidence type="ECO:0000313" key="2">
    <source>
        <dbReference type="Proteomes" id="UP000287651"/>
    </source>
</evidence>
<reference evidence="1 2" key="1">
    <citation type="journal article" date="2014" name="Agronomy (Basel)">
        <title>A Draft Genome Sequence for Ensete ventricosum, the Drought-Tolerant Tree Against Hunger.</title>
        <authorList>
            <person name="Harrison J."/>
            <person name="Moore K.A."/>
            <person name="Paszkiewicz K."/>
            <person name="Jones T."/>
            <person name="Grant M."/>
            <person name="Ambacheew D."/>
            <person name="Muzemil S."/>
            <person name="Studholme D.J."/>
        </authorList>
    </citation>
    <scope>NUCLEOTIDE SEQUENCE [LARGE SCALE GENOMIC DNA]</scope>
</reference>
<proteinExistence type="predicted"/>
<sequence length="74" mass="8267">MYVHKPKDTDKHEHFIKHLVYILTMTFSPTYSFDVLIKAIVDAASPCILLNLQSSPLAARHPFGSQLLSAAVVE</sequence>
<dbReference type="AlphaFoldDB" id="A0A426WXX8"/>